<organism evidence="17 18">
    <name type="scientific">Vespula maculifrons</name>
    <name type="common">Eastern yellow jacket</name>
    <name type="synonym">Wasp</name>
    <dbReference type="NCBI Taxonomy" id="7453"/>
    <lineage>
        <taxon>Eukaryota</taxon>
        <taxon>Metazoa</taxon>
        <taxon>Ecdysozoa</taxon>
        <taxon>Arthropoda</taxon>
        <taxon>Hexapoda</taxon>
        <taxon>Insecta</taxon>
        <taxon>Pterygota</taxon>
        <taxon>Neoptera</taxon>
        <taxon>Endopterygota</taxon>
        <taxon>Hymenoptera</taxon>
        <taxon>Apocrita</taxon>
        <taxon>Aculeata</taxon>
        <taxon>Vespoidea</taxon>
        <taxon>Vespidae</taxon>
        <taxon>Vespinae</taxon>
        <taxon>Vespula</taxon>
    </lineage>
</organism>
<keyword evidence="8" id="KW-0862">Zinc</keyword>
<dbReference type="SUPFAM" id="SSF55681">
    <property type="entry name" value="Class II aaRS and biotin synthetases"/>
    <property type="match status" value="1"/>
</dbReference>
<dbReference type="EMBL" id="JAYRBN010000116">
    <property type="protein sequence ID" value="KAL2721769.1"/>
    <property type="molecule type" value="Genomic_DNA"/>
</dbReference>
<dbReference type="Gene3D" id="2.40.30.130">
    <property type="match status" value="1"/>
</dbReference>
<evidence type="ECO:0000256" key="14">
    <source>
        <dbReference type="ARBA" id="ARBA00048300"/>
    </source>
</evidence>
<reference evidence="17 18" key="1">
    <citation type="journal article" date="2024" name="Ann. Entomol. Soc. Am.">
        <title>Genomic analyses of the southern and eastern yellowjacket wasps (Hymenoptera: Vespidae) reveal evolutionary signatures of social life.</title>
        <authorList>
            <person name="Catto M.A."/>
            <person name="Caine P.B."/>
            <person name="Orr S.E."/>
            <person name="Hunt B.G."/>
            <person name="Goodisman M.A.D."/>
        </authorList>
    </citation>
    <scope>NUCLEOTIDE SEQUENCE [LARGE SCALE GENOMIC DNA]</scope>
    <source>
        <strain evidence="17">232</strain>
        <tissue evidence="17">Head and thorax</tissue>
    </source>
</reference>
<evidence type="ECO:0000256" key="12">
    <source>
        <dbReference type="ARBA" id="ARBA00023146"/>
    </source>
</evidence>
<keyword evidence="12" id="KW-0030">Aminoacyl-tRNA synthetase</keyword>
<dbReference type="InterPro" id="IPR012947">
    <property type="entry name" value="tRNA_SAD"/>
</dbReference>
<evidence type="ECO:0000256" key="15">
    <source>
        <dbReference type="SAM" id="Coils"/>
    </source>
</evidence>
<comment type="caution">
    <text evidence="17">The sequence shown here is derived from an EMBL/GenBank/DDBJ whole genome shotgun (WGS) entry which is preliminary data.</text>
</comment>
<keyword evidence="4" id="KW-0820">tRNA-binding</keyword>
<feature type="coiled-coil region" evidence="15">
    <location>
        <begin position="857"/>
        <end position="891"/>
    </location>
</feature>
<evidence type="ECO:0000256" key="13">
    <source>
        <dbReference type="ARBA" id="ARBA00032577"/>
    </source>
</evidence>
<evidence type="ECO:0000256" key="1">
    <source>
        <dbReference type="ARBA" id="ARBA00008429"/>
    </source>
</evidence>
<dbReference type="GO" id="GO:0004813">
    <property type="term" value="F:alanine-tRNA ligase activity"/>
    <property type="evidence" value="ECO:0007669"/>
    <property type="project" value="UniProtKB-EC"/>
</dbReference>
<dbReference type="PROSITE" id="PS50860">
    <property type="entry name" value="AA_TRNA_LIGASE_II_ALA"/>
    <property type="match status" value="1"/>
</dbReference>
<dbReference type="PRINTS" id="PR00980">
    <property type="entry name" value="TRNASYNTHALA"/>
</dbReference>
<dbReference type="InterPro" id="IPR045864">
    <property type="entry name" value="aa-tRNA-synth_II/BPL/LPL"/>
</dbReference>
<dbReference type="GO" id="GO:0046872">
    <property type="term" value="F:metal ion binding"/>
    <property type="evidence" value="ECO:0007669"/>
    <property type="project" value="UniProtKB-KW"/>
</dbReference>
<evidence type="ECO:0000256" key="11">
    <source>
        <dbReference type="ARBA" id="ARBA00022917"/>
    </source>
</evidence>
<dbReference type="FunFam" id="3.30.930.10:FF:000011">
    <property type="entry name" value="Alanine--tRNA ligase, cytoplasmic"/>
    <property type="match status" value="1"/>
</dbReference>
<dbReference type="GO" id="GO:0006412">
    <property type="term" value="P:translation"/>
    <property type="evidence" value="ECO:0007669"/>
    <property type="project" value="UniProtKB-KW"/>
</dbReference>
<dbReference type="GO" id="GO:0005524">
    <property type="term" value="F:ATP binding"/>
    <property type="evidence" value="ECO:0007669"/>
    <property type="project" value="UniProtKB-KW"/>
</dbReference>
<dbReference type="Gene3D" id="3.30.980.10">
    <property type="entry name" value="Threonyl-trna Synthetase, Chain A, domain 2"/>
    <property type="match status" value="1"/>
</dbReference>
<dbReference type="InterPro" id="IPR018165">
    <property type="entry name" value="Ala-tRNA-synth_IIc_core"/>
</dbReference>
<keyword evidence="7" id="KW-0547">Nucleotide-binding</keyword>
<comment type="catalytic activity">
    <reaction evidence="14">
        <text>tRNA(Ala) + L-alanine + ATP = L-alanyl-tRNA(Ala) + AMP + diphosphate</text>
        <dbReference type="Rhea" id="RHEA:12540"/>
        <dbReference type="Rhea" id="RHEA-COMP:9657"/>
        <dbReference type="Rhea" id="RHEA-COMP:9923"/>
        <dbReference type="ChEBI" id="CHEBI:30616"/>
        <dbReference type="ChEBI" id="CHEBI:33019"/>
        <dbReference type="ChEBI" id="CHEBI:57972"/>
        <dbReference type="ChEBI" id="CHEBI:78442"/>
        <dbReference type="ChEBI" id="CHEBI:78497"/>
        <dbReference type="ChEBI" id="CHEBI:456215"/>
        <dbReference type="EC" id="6.1.1.7"/>
    </reaction>
</comment>
<dbReference type="Pfam" id="PF07973">
    <property type="entry name" value="tRNA_SAD"/>
    <property type="match status" value="1"/>
</dbReference>
<dbReference type="SUPFAM" id="SSF101353">
    <property type="entry name" value="Putative anticodon-binding domain of alanyl-tRNA synthetase (AlaRS)"/>
    <property type="match status" value="1"/>
</dbReference>
<keyword evidence="10" id="KW-0694">RNA-binding</keyword>
<proteinExistence type="inferred from homology"/>
<evidence type="ECO:0000256" key="8">
    <source>
        <dbReference type="ARBA" id="ARBA00022833"/>
    </source>
</evidence>
<keyword evidence="18" id="KW-1185">Reference proteome</keyword>
<dbReference type="PANTHER" id="PTHR11777:SF9">
    <property type="entry name" value="ALANINE--TRNA LIGASE, CYTOPLASMIC"/>
    <property type="match status" value="1"/>
</dbReference>
<dbReference type="EC" id="6.1.1.7" evidence="2"/>
<dbReference type="InterPro" id="IPR018162">
    <property type="entry name" value="Ala-tRNA-ligase_IIc_anticod-bd"/>
</dbReference>
<evidence type="ECO:0000256" key="3">
    <source>
        <dbReference type="ARBA" id="ARBA00017959"/>
    </source>
</evidence>
<evidence type="ECO:0000313" key="17">
    <source>
        <dbReference type="EMBL" id="KAL2721769.1"/>
    </source>
</evidence>
<evidence type="ECO:0000256" key="9">
    <source>
        <dbReference type="ARBA" id="ARBA00022840"/>
    </source>
</evidence>
<dbReference type="AlphaFoldDB" id="A0ABD2AMC7"/>
<dbReference type="InterPro" id="IPR009000">
    <property type="entry name" value="Transl_B-barrel_sf"/>
</dbReference>
<evidence type="ECO:0000256" key="10">
    <source>
        <dbReference type="ARBA" id="ARBA00022884"/>
    </source>
</evidence>
<name>A0ABD2AMC7_VESMC</name>
<dbReference type="Proteomes" id="UP001607303">
    <property type="component" value="Unassembled WGS sequence"/>
</dbReference>
<evidence type="ECO:0000256" key="6">
    <source>
        <dbReference type="ARBA" id="ARBA00022723"/>
    </source>
</evidence>
<dbReference type="SMART" id="SM00863">
    <property type="entry name" value="tRNA_SAD"/>
    <property type="match status" value="1"/>
</dbReference>
<evidence type="ECO:0000313" key="18">
    <source>
        <dbReference type="Proteomes" id="UP001607303"/>
    </source>
</evidence>
<evidence type="ECO:0000256" key="2">
    <source>
        <dbReference type="ARBA" id="ARBA00013168"/>
    </source>
</evidence>
<dbReference type="InterPro" id="IPR018163">
    <property type="entry name" value="Thr/Ala-tRNA-synth_IIc_edit"/>
</dbReference>
<evidence type="ECO:0000256" key="4">
    <source>
        <dbReference type="ARBA" id="ARBA00022555"/>
    </source>
</evidence>
<dbReference type="GO" id="GO:0000049">
    <property type="term" value="F:tRNA binding"/>
    <property type="evidence" value="ECO:0007669"/>
    <property type="project" value="UniProtKB-KW"/>
</dbReference>
<dbReference type="FunFam" id="3.30.980.10:FF:000004">
    <property type="entry name" value="Alanine--tRNA ligase, cytoplasmic"/>
    <property type="match status" value="1"/>
</dbReference>
<dbReference type="InterPro" id="IPR050058">
    <property type="entry name" value="Ala-tRNA_ligase"/>
</dbReference>
<dbReference type="SUPFAM" id="SSF50447">
    <property type="entry name" value="Translation proteins"/>
    <property type="match status" value="1"/>
</dbReference>
<dbReference type="SUPFAM" id="SSF55186">
    <property type="entry name" value="ThrRS/AlaRS common domain"/>
    <property type="match status" value="1"/>
</dbReference>
<keyword evidence="11" id="KW-0648">Protein biosynthesis</keyword>
<dbReference type="Gene3D" id="3.30.930.10">
    <property type="entry name" value="Bira Bifunctional Protein, Domain 2"/>
    <property type="match status" value="1"/>
</dbReference>
<keyword evidence="9" id="KW-0067">ATP-binding</keyword>
<evidence type="ECO:0000256" key="7">
    <source>
        <dbReference type="ARBA" id="ARBA00022741"/>
    </source>
</evidence>
<keyword evidence="6" id="KW-0479">Metal-binding</keyword>
<dbReference type="Pfam" id="PF01411">
    <property type="entry name" value="tRNA-synt_2c"/>
    <property type="match status" value="2"/>
</dbReference>
<keyword evidence="15" id="KW-0175">Coiled coil</keyword>
<dbReference type="InterPro" id="IPR002318">
    <property type="entry name" value="Ala-tRNA-lgiase_IIc"/>
</dbReference>
<dbReference type="InterPro" id="IPR018164">
    <property type="entry name" value="Ala-tRNA-synth_IIc_N"/>
</dbReference>
<sequence length="1061" mass="121759">MHTQQLFFYNMNKISVPKLLRSHCTKTMYKSANTIRKEFLDYFTKELQHDIIHSSPVSLLNDHSTAFVNAGMNQFKGVFLGYYDPPSTKVVNSQKCIRVGGKHSDLNIVGSDTYHHTFFEMLGNWSFGDYFKKESCRYALDLLTGPYNIKKEFLYITYFGGCEELGLQPDEECKDIWLSLGIPENRILPFGIQDNFWEMGLSGPCGPCTEIHIDITKQLGDQSSKVNTGHPDIIELWNIVFIQYNRLTGNHAIQPLSKHHIDTGMGFERLVTLLQGKKSSYDTDLFQPLFETIRRNTNAPEYKGTFGTCDINDIDYAYRILADHARMITVALCDGVIPEKNQKLRRILRKGIDVSENTFKKRDLLFDLTYTVVDILGDAYPELENNLKQAHKIIEFEENLYEKLCKTYGKEWKKIVATRPELASVTSCMASGLVNGYKDLQSMLKKNKTVYASGILPGYMAFKLFDTHGLNIETIIELATVESLQVDKEDFEKEMNKARLKSKVGIIKTNQNIEKSLTLLTENDIPQTDDSFKYIYEYKNDNYEFPKLRSKVIGLLINGNLILGEELKAILMNFDKKKDTDILLNDKNQIDIILNKTMCYSFQGGQKSDIGSIYLKNVIFQISKAEKINGYVIHSGKFVKNNLAYVFILPFKLEKKKTQNLYIHLYVFCNRNAYSELEDWNDCVIFIDTHVRTSHMRNHTATHLLNAALKFIFPVVYQRNSLVSENILKFQFSSFGDEITLTHIAKIEQLINDVIKTNVLVDNRILNLLQLLAENNVTMVPGEIYPHTDIRIIDINTNELKSKELCCGTHVKNTGFLEQFCVLNYSSKGALNCTIHATTGPLAKAAILAGKQLLEKIEKLENYITTENIKNDELNLQIKEIQQKLNENNETADIPLPYLIKEECNAKLQNLLEIIMKQKIANERTSIVTEVKDSMKSYNSFIVHNLQHTLKHLSLQDVIFLFPNVPILLISYNKNIIKVSCSVPQEFLSDKFNAQTWIKVIFQVFNQEFNLNKNKNSLTICHTKFKNISEEHAKKLVETAAIEATEYASMLIDKKMITEKN</sequence>
<gene>
    <name evidence="17" type="ORF">V1477_020589</name>
</gene>
<keyword evidence="5" id="KW-0436">Ligase</keyword>
<comment type="similarity">
    <text evidence="1">Belongs to the class-II aminoacyl-tRNA synthetase family. Alax-L subfamily.</text>
</comment>
<feature type="domain" description="Alanyl-transfer RNA synthetases family profile" evidence="16">
    <location>
        <begin position="30"/>
        <end position="849"/>
    </location>
</feature>
<accession>A0ABD2AMC7</accession>
<protein>
    <recommendedName>
        <fullName evidence="3">Alanine--tRNA ligase</fullName>
        <ecNumber evidence="2">6.1.1.7</ecNumber>
    </recommendedName>
    <alternativeName>
        <fullName evidence="13">Alanyl-tRNA synthetase</fullName>
    </alternativeName>
</protein>
<dbReference type="CDD" id="cd00673">
    <property type="entry name" value="AlaRS_core"/>
    <property type="match status" value="1"/>
</dbReference>
<evidence type="ECO:0000259" key="16">
    <source>
        <dbReference type="PROSITE" id="PS50860"/>
    </source>
</evidence>
<evidence type="ECO:0000256" key="5">
    <source>
        <dbReference type="ARBA" id="ARBA00022598"/>
    </source>
</evidence>
<dbReference type="PANTHER" id="PTHR11777">
    <property type="entry name" value="ALANYL-TRNA SYNTHETASE"/>
    <property type="match status" value="1"/>
</dbReference>